<dbReference type="Proteomes" id="UP001642484">
    <property type="component" value="Unassembled WGS sequence"/>
</dbReference>
<reference evidence="2 3" key="1">
    <citation type="submission" date="2024-02" db="EMBL/GenBank/DDBJ databases">
        <authorList>
            <person name="Chen Y."/>
            <person name="Shah S."/>
            <person name="Dougan E. K."/>
            <person name="Thang M."/>
            <person name="Chan C."/>
        </authorList>
    </citation>
    <scope>NUCLEOTIDE SEQUENCE [LARGE SCALE GENOMIC DNA]</scope>
</reference>
<protein>
    <submittedName>
        <fullName evidence="2">Uncharacterized protein</fullName>
    </submittedName>
</protein>
<name>A0ABP0QWZ0_9DINO</name>
<evidence type="ECO:0000256" key="1">
    <source>
        <dbReference type="SAM" id="MobiDB-lite"/>
    </source>
</evidence>
<comment type="caution">
    <text evidence="2">The sequence shown here is derived from an EMBL/GenBank/DDBJ whole genome shotgun (WGS) entry which is preliminary data.</text>
</comment>
<accession>A0ABP0QWZ0</accession>
<dbReference type="EMBL" id="CAXAMN010025128">
    <property type="protein sequence ID" value="CAK9092817.1"/>
    <property type="molecule type" value="Genomic_DNA"/>
</dbReference>
<organism evidence="2 3">
    <name type="scientific">Durusdinium trenchii</name>
    <dbReference type="NCBI Taxonomy" id="1381693"/>
    <lineage>
        <taxon>Eukaryota</taxon>
        <taxon>Sar</taxon>
        <taxon>Alveolata</taxon>
        <taxon>Dinophyceae</taxon>
        <taxon>Suessiales</taxon>
        <taxon>Symbiodiniaceae</taxon>
        <taxon>Durusdinium</taxon>
    </lineage>
</organism>
<keyword evidence="3" id="KW-1185">Reference proteome</keyword>
<gene>
    <name evidence="2" type="ORF">CCMP2556_LOCUS44415</name>
</gene>
<proteinExistence type="predicted"/>
<evidence type="ECO:0000313" key="3">
    <source>
        <dbReference type="Proteomes" id="UP001642484"/>
    </source>
</evidence>
<feature type="region of interest" description="Disordered" evidence="1">
    <location>
        <begin position="108"/>
        <end position="134"/>
    </location>
</feature>
<sequence length="134" mass="14366">MASQRGNRAETEEPYRLVREAAEGAKEALETTEFYHQDRVALETAVIGEYKELSQRIVGFGNYQPPEDTKLPDGSVNVAKDVTFGDVLGTAVGGVLNGAGAIFQGVKAQRMRSPPGPTRAIGTGSEGRKSSCFF</sequence>
<evidence type="ECO:0000313" key="2">
    <source>
        <dbReference type="EMBL" id="CAK9092817.1"/>
    </source>
</evidence>